<evidence type="ECO:0000313" key="1">
    <source>
        <dbReference type="EMBL" id="KXB29183.1"/>
    </source>
</evidence>
<dbReference type="EMBL" id="LODL01000039">
    <property type="protein sequence ID" value="KXB29183.1"/>
    <property type="molecule type" value="Genomic_DNA"/>
</dbReference>
<accession>A0A133XE22</accession>
<dbReference type="STRING" id="281362.AT959_18525"/>
<sequence length="73" mass="8500">MAKTKKPTHQPDWSFSSAADALHQEGNWLWIPLCKEWRDVISKPEEIVRQKFIRTLVEHYGYAPFTDVEGATL</sequence>
<dbReference type="RefSeq" id="WP_157651358.1">
    <property type="nucleotide sequence ID" value="NZ_LODL01000039.1"/>
</dbReference>
<comment type="caution">
    <text evidence="1">The sequence shown here is derived from an EMBL/GenBank/DDBJ whole genome shotgun (WGS) entry which is preliminary data.</text>
</comment>
<dbReference type="AlphaFoldDB" id="A0A133XE22"/>
<keyword evidence="2" id="KW-1185">Reference proteome</keyword>
<reference evidence="1 2" key="1">
    <citation type="submission" date="2015-12" db="EMBL/GenBank/DDBJ databases">
        <title>Nitrous oxide reduction kinetics distinguish bacteria harboring typical versus atypical NosZ.</title>
        <authorList>
            <person name="Yoon S."/>
            <person name="Nissen S."/>
            <person name="Park D."/>
            <person name="Sanford R.A."/>
            <person name="Loeffler F.E."/>
        </authorList>
    </citation>
    <scope>NUCLEOTIDE SEQUENCE [LARGE SCALE GENOMIC DNA]</scope>
    <source>
        <strain evidence="1 2">ATCC BAA-841</strain>
    </source>
</reference>
<protein>
    <submittedName>
        <fullName evidence="1">Uncharacterized protein</fullName>
    </submittedName>
</protein>
<gene>
    <name evidence="1" type="ORF">AT959_18525</name>
</gene>
<dbReference type="Proteomes" id="UP000070186">
    <property type="component" value="Unassembled WGS sequence"/>
</dbReference>
<name>A0A133XE22_9RHOO</name>
<proteinExistence type="predicted"/>
<organism evidence="1 2">
    <name type="scientific">Dechloromonas denitrificans</name>
    <dbReference type="NCBI Taxonomy" id="281362"/>
    <lineage>
        <taxon>Bacteria</taxon>
        <taxon>Pseudomonadati</taxon>
        <taxon>Pseudomonadota</taxon>
        <taxon>Betaproteobacteria</taxon>
        <taxon>Rhodocyclales</taxon>
        <taxon>Azonexaceae</taxon>
        <taxon>Dechloromonas</taxon>
    </lineage>
</organism>
<evidence type="ECO:0000313" key="2">
    <source>
        <dbReference type="Proteomes" id="UP000070186"/>
    </source>
</evidence>